<evidence type="ECO:0000313" key="8">
    <source>
        <dbReference type="Proteomes" id="UP000015241"/>
    </source>
</evidence>
<evidence type="ECO:0000256" key="6">
    <source>
        <dbReference type="RuleBase" id="RU363053"/>
    </source>
</evidence>
<dbReference type="InterPro" id="IPR007248">
    <property type="entry name" value="Mpv17_PMP22"/>
</dbReference>
<reference evidence="7 8" key="1">
    <citation type="journal article" date="2012" name="Science">
        <title>The Paleozoic origin of enzymatic lignin decomposition reconstructed from 31 fungal genomes.</title>
        <authorList>
            <person name="Floudas D."/>
            <person name="Binder M."/>
            <person name="Riley R."/>
            <person name="Barry K."/>
            <person name="Blanchette R.A."/>
            <person name="Henrissat B."/>
            <person name="Martinez A.T."/>
            <person name="Otillar R."/>
            <person name="Spatafora J.W."/>
            <person name="Yadav J.S."/>
            <person name="Aerts A."/>
            <person name="Benoit I."/>
            <person name="Boyd A."/>
            <person name="Carlson A."/>
            <person name="Copeland A."/>
            <person name="Coutinho P.M."/>
            <person name="de Vries R.P."/>
            <person name="Ferreira P."/>
            <person name="Findley K."/>
            <person name="Foster B."/>
            <person name="Gaskell J."/>
            <person name="Glotzer D."/>
            <person name="Gorecki P."/>
            <person name="Heitman J."/>
            <person name="Hesse C."/>
            <person name="Hori C."/>
            <person name="Igarashi K."/>
            <person name="Jurgens J.A."/>
            <person name="Kallen N."/>
            <person name="Kersten P."/>
            <person name="Kohler A."/>
            <person name="Kuees U."/>
            <person name="Kumar T.K.A."/>
            <person name="Kuo A."/>
            <person name="LaButti K."/>
            <person name="Larrondo L.F."/>
            <person name="Lindquist E."/>
            <person name="Ling A."/>
            <person name="Lombard V."/>
            <person name="Lucas S."/>
            <person name="Lundell T."/>
            <person name="Martin R."/>
            <person name="McLaughlin D.J."/>
            <person name="Morgenstern I."/>
            <person name="Morin E."/>
            <person name="Murat C."/>
            <person name="Nagy L.G."/>
            <person name="Nolan M."/>
            <person name="Ohm R.A."/>
            <person name="Patyshakuliyeva A."/>
            <person name="Rokas A."/>
            <person name="Ruiz-Duenas F.J."/>
            <person name="Sabat G."/>
            <person name="Salamov A."/>
            <person name="Samejima M."/>
            <person name="Schmutz J."/>
            <person name="Slot J.C."/>
            <person name="St John F."/>
            <person name="Stenlid J."/>
            <person name="Sun H."/>
            <person name="Sun S."/>
            <person name="Syed K."/>
            <person name="Tsang A."/>
            <person name="Wiebenga A."/>
            <person name="Young D."/>
            <person name="Pisabarro A."/>
            <person name="Eastwood D.C."/>
            <person name="Martin F."/>
            <person name="Cullen D."/>
            <person name="Grigoriev I.V."/>
            <person name="Hibbett D.S."/>
        </authorList>
    </citation>
    <scope>NUCLEOTIDE SEQUENCE</scope>
    <source>
        <strain evidence="8">FP-58527</strain>
    </source>
</reference>
<dbReference type="Proteomes" id="UP000015241">
    <property type="component" value="Unassembled WGS sequence"/>
</dbReference>
<dbReference type="STRING" id="743788.S8E6Y6"/>
<evidence type="ECO:0000256" key="5">
    <source>
        <dbReference type="ARBA" id="ARBA00023136"/>
    </source>
</evidence>
<dbReference type="GO" id="GO:0005739">
    <property type="term" value="C:mitochondrion"/>
    <property type="evidence" value="ECO:0007669"/>
    <property type="project" value="TreeGrafter"/>
</dbReference>
<evidence type="ECO:0000256" key="1">
    <source>
        <dbReference type="ARBA" id="ARBA00004141"/>
    </source>
</evidence>
<evidence type="ECO:0000313" key="7">
    <source>
        <dbReference type="EMBL" id="EPS99138.1"/>
    </source>
</evidence>
<dbReference type="PANTHER" id="PTHR11266:SF50">
    <property type="entry name" value="VACUOLAR MEMBRANE PROTEIN YOR292C"/>
    <property type="match status" value="1"/>
</dbReference>
<keyword evidence="3 6" id="KW-0812">Transmembrane</keyword>
<evidence type="ECO:0000256" key="2">
    <source>
        <dbReference type="ARBA" id="ARBA00006824"/>
    </source>
</evidence>
<dbReference type="EMBL" id="KE504159">
    <property type="protein sequence ID" value="EPS99138.1"/>
    <property type="molecule type" value="Genomic_DNA"/>
</dbReference>
<evidence type="ECO:0000256" key="3">
    <source>
        <dbReference type="ARBA" id="ARBA00022692"/>
    </source>
</evidence>
<keyword evidence="5 6" id="KW-0472">Membrane</keyword>
<dbReference type="FunCoup" id="S8E6Y6">
    <property type="interactions" value="273"/>
</dbReference>
<name>S8E6Y6_FOMSC</name>
<dbReference type="Pfam" id="PF04117">
    <property type="entry name" value="Mpv17_PMP22"/>
    <property type="match status" value="1"/>
</dbReference>
<sequence length="213" mass="23973">MTSIAVARAYQQSFETHPYGTLAVTNGALNALGDIVAQLTERFNGPLHRRGEWKYDIPRTLRFAAFGLGMGPIIGRWNFVLERYFPLRSANVPPGGGKGPVSLRALGKRVAADQLFIAPIGLGIFIGSMGIMEGRDTAHIQRKYSDMYKPALITNWQVWPLAQVINFRFMPLAYRVPFQSSCGVFWTLYLSILNSREDEVQERTDAMRRSLDM</sequence>
<dbReference type="InParanoid" id="S8E6Y6"/>
<feature type="transmembrane region" description="Helical" evidence="6">
    <location>
        <begin position="115"/>
        <end position="132"/>
    </location>
</feature>
<comment type="subcellular location">
    <subcellularLocation>
        <location evidence="1">Membrane</location>
        <topology evidence="1">Multi-pass membrane protein</topology>
    </subcellularLocation>
</comment>
<comment type="similarity">
    <text evidence="2 6">Belongs to the peroxisomal membrane protein PXMP2/4 family.</text>
</comment>
<dbReference type="eggNOG" id="KOG1944">
    <property type="taxonomic scope" value="Eukaryota"/>
</dbReference>
<proteinExistence type="inferred from homology"/>
<dbReference type="OrthoDB" id="10267969at2759"/>
<feature type="transmembrane region" description="Helical" evidence="6">
    <location>
        <begin position="60"/>
        <end position="79"/>
    </location>
</feature>
<evidence type="ECO:0000256" key="4">
    <source>
        <dbReference type="ARBA" id="ARBA00022989"/>
    </source>
</evidence>
<accession>S8E6Y6</accession>
<dbReference type="PANTHER" id="PTHR11266">
    <property type="entry name" value="PEROXISOMAL MEMBRANE PROTEIN 2, PXMP2 MPV17"/>
    <property type="match status" value="1"/>
</dbReference>
<organism evidence="7 8">
    <name type="scientific">Fomitopsis schrenkii</name>
    <name type="common">Brown rot fungus</name>
    <dbReference type="NCBI Taxonomy" id="2126942"/>
    <lineage>
        <taxon>Eukaryota</taxon>
        <taxon>Fungi</taxon>
        <taxon>Dikarya</taxon>
        <taxon>Basidiomycota</taxon>
        <taxon>Agaricomycotina</taxon>
        <taxon>Agaricomycetes</taxon>
        <taxon>Polyporales</taxon>
        <taxon>Fomitopsis</taxon>
    </lineage>
</organism>
<keyword evidence="8" id="KW-1185">Reference proteome</keyword>
<protein>
    <submittedName>
        <fullName evidence="7">Uncharacterized protein</fullName>
    </submittedName>
</protein>
<dbReference type="AlphaFoldDB" id="S8E6Y6"/>
<gene>
    <name evidence="7" type="ORF">FOMPIDRAFT_1031049</name>
</gene>
<keyword evidence="4 6" id="KW-1133">Transmembrane helix</keyword>
<dbReference type="GO" id="GO:0016020">
    <property type="term" value="C:membrane"/>
    <property type="evidence" value="ECO:0007669"/>
    <property type="project" value="UniProtKB-SubCell"/>
</dbReference>
<dbReference type="HOGENOM" id="CLU_049109_8_0_1"/>